<accession>A0A1M5ZZK1</accession>
<proteinExistence type="predicted"/>
<protein>
    <submittedName>
        <fullName evidence="1">Uncharacterized protein</fullName>
    </submittedName>
</protein>
<dbReference type="RefSeq" id="WP_080325176.1">
    <property type="nucleotide sequence ID" value="NZ_FQYW01000003.1"/>
</dbReference>
<organism evidence="1 2">
    <name type="scientific">Anaerovibrio lipolyticus DSM 3074</name>
    <dbReference type="NCBI Taxonomy" id="1120997"/>
    <lineage>
        <taxon>Bacteria</taxon>
        <taxon>Bacillati</taxon>
        <taxon>Bacillota</taxon>
        <taxon>Negativicutes</taxon>
        <taxon>Selenomonadales</taxon>
        <taxon>Selenomonadaceae</taxon>
        <taxon>Anaerovibrio</taxon>
    </lineage>
</organism>
<evidence type="ECO:0000313" key="2">
    <source>
        <dbReference type="Proteomes" id="UP000191240"/>
    </source>
</evidence>
<name>A0A1M5ZZK1_9FIRM</name>
<dbReference type="AlphaFoldDB" id="A0A1M5ZZK1"/>
<sequence>MCNLSEGVERRGIKKGIETGRSAEKVETAIGMLKENLSVDMIARVTKLTVEQVVEIGEKNALI</sequence>
<gene>
    <name evidence="1" type="ORF">SAMN02745671_00105</name>
</gene>
<dbReference type="OrthoDB" id="1663583at2"/>
<dbReference type="Proteomes" id="UP000191240">
    <property type="component" value="Unassembled WGS sequence"/>
</dbReference>
<dbReference type="EMBL" id="FQYW01000003">
    <property type="protein sequence ID" value="SHI29479.1"/>
    <property type="molecule type" value="Genomic_DNA"/>
</dbReference>
<reference evidence="1 2" key="1">
    <citation type="submission" date="2016-11" db="EMBL/GenBank/DDBJ databases">
        <authorList>
            <person name="Jaros S."/>
            <person name="Januszkiewicz K."/>
            <person name="Wedrychowicz H."/>
        </authorList>
    </citation>
    <scope>NUCLEOTIDE SEQUENCE [LARGE SCALE GENOMIC DNA]</scope>
    <source>
        <strain evidence="1 2">DSM 3074</strain>
    </source>
</reference>
<evidence type="ECO:0000313" key="1">
    <source>
        <dbReference type="EMBL" id="SHI29479.1"/>
    </source>
</evidence>